<dbReference type="Gene3D" id="2.170.130.10">
    <property type="entry name" value="TonB-dependent receptor, plug domain"/>
    <property type="match status" value="1"/>
</dbReference>
<comment type="similarity">
    <text evidence="2 11">Belongs to the TonB-dependent receptor family.</text>
</comment>
<evidence type="ECO:0000256" key="10">
    <source>
        <dbReference type="ARBA" id="ARBA00023237"/>
    </source>
</evidence>
<evidence type="ECO:0000256" key="2">
    <source>
        <dbReference type="ARBA" id="ARBA00009810"/>
    </source>
</evidence>
<dbReference type="InterPro" id="IPR037066">
    <property type="entry name" value="Plug_dom_sf"/>
</dbReference>
<dbReference type="PANTHER" id="PTHR30069:SF29">
    <property type="entry name" value="HEMOGLOBIN AND HEMOGLOBIN-HAPTOGLOBIN-BINDING PROTEIN 1-RELATED"/>
    <property type="match status" value="1"/>
</dbReference>
<dbReference type="Gene3D" id="2.40.170.20">
    <property type="entry name" value="TonB-dependent receptor, beta-barrel domain"/>
    <property type="match status" value="1"/>
</dbReference>
<dbReference type="Pfam" id="PF07715">
    <property type="entry name" value="Plug"/>
    <property type="match status" value="1"/>
</dbReference>
<comment type="subcellular location">
    <subcellularLocation>
        <location evidence="1">Cell outer membrane</location>
        <topology evidence="1">Multi-pass membrane protein</topology>
    </subcellularLocation>
</comment>
<evidence type="ECO:0000256" key="4">
    <source>
        <dbReference type="ARBA" id="ARBA00022452"/>
    </source>
</evidence>
<gene>
    <name evidence="15" type="ORF">ACG0Z6_04995</name>
</gene>
<feature type="domain" description="TonB-dependent receptor plug" evidence="14">
    <location>
        <begin position="63"/>
        <end position="149"/>
    </location>
</feature>
<dbReference type="SUPFAM" id="SSF56935">
    <property type="entry name" value="Porins"/>
    <property type="match status" value="1"/>
</dbReference>
<sequence>MNHLSLQPQKFQQLAWIVWAVGFPAAAASSAETTPPPPLPRVEVEGQTATDTQLRRDFVAGKIVISRRSIAASGLGTVQQLLEREPSVTVGAHGRLGLLGLPGYTQVLVNGKPPDVGRSPLDTELMRVERVEIVKGSLAQFGPFGVAGTINIVTREPDRSVSTSLSLGATLGPALAEAQLNASQTQRTAGSAWTMQHMVSVRRAQEDGRQSVLSATGQGGALQPTDNAELQRSERRLSLTLSSTLGYRLSQRTRLTASPSVMVWRTPQSIQDTHQPAPGALAVPDSTTALDQRLSTWSLPLGWRHRTAQGHQVEVDLSSTRMWLQRQSTRQWVPQGVQTQDTSSRHAVDVLSAELTPAVGEDHELKLGLKLGHNSRHNRQEARVNDQPDPAWALFGSHTTLRGHFGSAFVQDEWRITERWAATAGMSTAWRQARHDEGAWASRSAYRVRSPSLHVAYKLDALGSQRVRLSLARSFRAPELDQWRLRPTLHALAPCSPSGCGTNSADRADTAGNPALRAEQALGVTAGFEHSWGRNSLVSVDLFSRRMRDVIGDVLSLESVPWATQPRWVIRPDNLGQALTQGLNLDARLSLRDVHARTPKAELRAGATLARSRLSTVPGPDNRLPEQSPWSAKLGGSYKLDTQPLELSLDAQWAPGMWVRTADTRRFYQGRRSNVRAQAAWTLGRDMTLNVAVDRLGATPAQRIDTYGPSAAPSTWVRSLTDTAPRLTLSVDMKV</sequence>
<dbReference type="InterPro" id="IPR039426">
    <property type="entry name" value="TonB-dep_rcpt-like"/>
</dbReference>
<keyword evidence="5" id="KW-0812">Transmembrane</keyword>
<accession>A0ABW7FTH2</accession>
<keyword evidence="16" id="KW-1185">Reference proteome</keyword>
<dbReference type="InterPro" id="IPR012910">
    <property type="entry name" value="Plug_dom"/>
</dbReference>
<keyword evidence="6" id="KW-0732">Signal</keyword>
<evidence type="ECO:0000256" key="9">
    <source>
        <dbReference type="ARBA" id="ARBA00023170"/>
    </source>
</evidence>
<evidence type="ECO:0000259" key="14">
    <source>
        <dbReference type="Pfam" id="PF07715"/>
    </source>
</evidence>
<evidence type="ECO:0000256" key="3">
    <source>
        <dbReference type="ARBA" id="ARBA00022448"/>
    </source>
</evidence>
<evidence type="ECO:0000256" key="1">
    <source>
        <dbReference type="ARBA" id="ARBA00004571"/>
    </source>
</evidence>
<organism evidence="15 16">
    <name type="scientific">Roseateles rivi</name>
    <dbReference type="NCBI Taxonomy" id="3299028"/>
    <lineage>
        <taxon>Bacteria</taxon>
        <taxon>Pseudomonadati</taxon>
        <taxon>Pseudomonadota</taxon>
        <taxon>Betaproteobacteria</taxon>
        <taxon>Burkholderiales</taxon>
        <taxon>Sphaerotilaceae</taxon>
        <taxon>Roseateles</taxon>
    </lineage>
</organism>
<proteinExistence type="inferred from homology"/>
<dbReference type="InterPro" id="IPR036942">
    <property type="entry name" value="Beta-barrel_TonB_sf"/>
</dbReference>
<keyword evidence="4" id="KW-1134">Transmembrane beta strand</keyword>
<keyword evidence="10" id="KW-0998">Cell outer membrane</keyword>
<dbReference type="EMBL" id="JBIGHZ010000002">
    <property type="protein sequence ID" value="MFG6447596.1"/>
    <property type="molecule type" value="Genomic_DNA"/>
</dbReference>
<feature type="domain" description="TonB-dependent receptor-like beta-barrel" evidence="13">
    <location>
        <begin position="278"/>
        <end position="694"/>
    </location>
</feature>
<feature type="region of interest" description="Disordered" evidence="12">
    <location>
        <begin position="29"/>
        <end position="48"/>
    </location>
</feature>
<keyword evidence="8 11" id="KW-0472">Membrane</keyword>
<evidence type="ECO:0000256" key="12">
    <source>
        <dbReference type="SAM" id="MobiDB-lite"/>
    </source>
</evidence>
<keyword evidence="9 15" id="KW-0675">Receptor</keyword>
<comment type="caution">
    <text evidence="15">The sequence shown here is derived from an EMBL/GenBank/DDBJ whole genome shotgun (WGS) entry which is preliminary data.</text>
</comment>
<dbReference type="PANTHER" id="PTHR30069">
    <property type="entry name" value="TONB-DEPENDENT OUTER MEMBRANE RECEPTOR"/>
    <property type="match status" value="1"/>
</dbReference>
<evidence type="ECO:0000256" key="6">
    <source>
        <dbReference type="ARBA" id="ARBA00022729"/>
    </source>
</evidence>
<evidence type="ECO:0000256" key="8">
    <source>
        <dbReference type="ARBA" id="ARBA00023136"/>
    </source>
</evidence>
<name>A0ABW7FTH2_9BURK</name>
<keyword evidence="3" id="KW-0813">Transport</keyword>
<evidence type="ECO:0000259" key="13">
    <source>
        <dbReference type="Pfam" id="PF00593"/>
    </source>
</evidence>
<evidence type="ECO:0000313" key="15">
    <source>
        <dbReference type="EMBL" id="MFG6447596.1"/>
    </source>
</evidence>
<dbReference type="RefSeq" id="WP_394459070.1">
    <property type="nucleotide sequence ID" value="NZ_JBIGHZ010000002.1"/>
</dbReference>
<evidence type="ECO:0000313" key="16">
    <source>
        <dbReference type="Proteomes" id="UP001606099"/>
    </source>
</evidence>
<evidence type="ECO:0000256" key="7">
    <source>
        <dbReference type="ARBA" id="ARBA00023077"/>
    </source>
</evidence>
<dbReference type="Pfam" id="PF00593">
    <property type="entry name" value="TonB_dep_Rec_b-barrel"/>
    <property type="match status" value="1"/>
</dbReference>
<dbReference type="InterPro" id="IPR000531">
    <property type="entry name" value="Beta-barrel_TonB"/>
</dbReference>
<evidence type="ECO:0000256" key="11">
    <source>
        <dbReference type="RuleBase" id="RU003357"/>
    </source>
</evidence>
<keyword evidence="7 11" id="KW-0798">TonB box</keyword>
<dbReference type="Proteomes" id="UP001606099">
    <property type="component" value="Unassembled WGS sequence"/>
</dbReference>
<evidence type="ECO:0000256" key="5">
    <source>
        <dbReference type="ARBA" id="ARBA00022692"/>
    </source>
</evidence>
<protein>
    <submittedName>
        <fullName evidence="15">TonB-dependent receptor plug domain-containing protein</fullName>
    </submittedName>
</protein>
<reference evidence="15 16" key="1">
    <citation type="submission" date="2024-08" db="EMBL/GenBank/DDBJ databases">
        <authorList>
            <person name="Lu H."/>
        </authorList>
    </citation>
    <scope>NUCLEOTIDE SEQUENCE [LARGE SCALE GENOMIC DNA]</scope>
    <source>
        <strain evidence="15 16">BYS180W</strain>
    </source>
</reference>